<sequence length="341" mass="37198">MSGLADYLAKNYLTAASEKKSSSKKRKRKNKDGGLVIEDDDHLGWKDNDDDDDDEDAPMIVGPSGNTQHRKPKKKSKKSTSSSNSATPWTSIGVAAPTHAHQLAADTAAADAIIASTASDRQKALEAEDAAPQIVDTNGTTTTTTTASITHPKPGLQTAAQLRAATTAAQKQSEHAAAAAAAPPTETIYRDASGRVINLTKARQSTTQTQQATAQKAQNLRRAALGATQNEQKAAAQKRLRDAKTMTVARHADDVEMNDELKTHSHWNDPAMGFLRSKKEGRSVTGKPLFKGSFQQNRYGVRPGHRWDGLDRGNGFERLWFEARNRKADVQTLEYQWQRDE</sequence>
<reference evidence="3" key="1">
    <citation type="submission" date="2020-01" db="EMBL/GenBank/DDBJ databases">
        <authorList>
            <consortium name="DOE Joint Genome Institute"/>
            <person name="Haridas S."/>
            <person name="Albert R."/>
            <person name="Binder M."/>
            <person name="Bloem J."/>
            <person name="Labutti K."/>
            <person name="Salamov A."/>
            <person name="Andreopoulos B."/>
            <person name="Baker S.E."/>
            <person name="Barry K."/>
            <person name="Bills G."/>
            <person name="Bluhm B.H."/>
            <person name="Cannon C."/>
            <person name="Castanera R."/>
            <person name="Culley D.E."/>
            <person name="Daum C."/>
            <person name="Ezra D."/>
            <person name="Gonzalez J.B."/>
            <person name="Henrissat B."/>
            <person name="Kuo A."/>
            <person name="Liang C."/>
            <person name="Lipzen A."/>
            <person name="Lutzoni F."/>
            <person name="Magnuson J."/>
            <person name="Mondo S."/>
            <person name="Nolan M."/>
            <person name="Ohm R."/>
            <person name="Pangilinan J."/>
            <person name="Park H.-J."/>
            <person name="Ramirez L."/>
            <person name="Alfaro M."/>
            <person name="Sun H."/>
            <person name="Tritt A."/>
            <person name="Yoshinaga Y."/>
            <person name="Zwiers L.-H."/>
            <person name="Turgeon B.G."/>
            <person name="Goodwin S.B."/>
            <person name="Spatafora J.W."/>
            <person name="Crous P.W."/>
            <person name="Grigoriev I.V."/>
        </authorList>
    </citation>
    <scope>NUCLEOTIDE SEQUENCE</scope>
    <source>
        <strain evidence="3">P77</strain>
    </source>
</reference>
<evidence type="ECO:0000256" key="1">
    <source>
        <dbReference type="ARBA" id="ARBA00011069"/>
    </source>
</evidence>
<evidence type="ECO:0008006" key="5">
    <source>
        <dbReference type="Google" id="ProtNLM"/>
    </source>
</evidence>
<evidence type="ECO:0000313" key="4">
    <source>
        <dbReference type="Proteomes" id="UP000800040"/>
    </source>
</evidence>
<dbReference type="OrthoDB" id="6022at2759"/>
<comment type="similarity">
    <text evidence="1">Belongs to the CWC26 family.</text>
</comment>
<feature type="compositionally biased region" description="Low complexity" evidence="2">
    <location>
        <begin position="156"/>
        <end position="182"/>
    </location>
</feature>
<feature type="compositionally biased region" description="Acidic residues" evidence="2">
    <location>
        <begin position="48"/>
        <end position="57"/>
    </location>
</feature>
<name>A0A6A5KLR1_9PLEO</name>
<gene>
    <name evidence="3" type="ORF">BDW02DRAFT_645687</name>
</gene>
<proteinExistence type="inferred from homology"/>
<evidence type="ECO:0000313" key="3">
    <source>
        <dbReference type="EMBL" id="KAF1837040.1"/>
    </source>
</evidence>
<dbReference type="PANTHER" id="PTHR31809:SF0">
    <property type="entry name" value="BUD13 HOMOLOG"/>
    <property type="match status" value="1"/>
</dbReference>
<dbReference type="InterPro" id="IPR051112">
    <property type="entry name" value="CWC26_splicing_factor"/>
</dbReference>
<dbReference type="AlphaFoldDB" id="A0A6A5KLR1"/>
<accession>A0A6A5KLR1</accession>
<dbReference type="InterPro" id="IPR018609">
    <property type="entry name" value="Bud13"/>
</dbReference>
<feature type="region of interest" description="Disordered" evidence="2">
    <location>
        <begin position="15"/>
        <end position="93"/>
    </location>
</feature>
<protein>
    <recommendedName>
        <fullName evidence="5">Pre-mRNA-splicing factor CWC26</fullName>
    </recommendedName>
</protein>
<dbReference type="Proteomes" id="UP000800040">
    <property type="component" value="Unassembled WGS sequence"/>
</dbReference>
<evidence type="ECO:0000256" key="2">
    <source>
        <dbReference type="SAM" id="MobiDB-lite"/>
    </source>
</evidence>
<dbReference type="GO" id="GO:0000398">
    <property type="term" value="P:mRNA splicing, via spliceosome"/>
    <property type="evidence" value="ECO:0007669"/>
    <property type="project" value="TreeGrafter"/>
</dbReference>
<organism evidence="3 4">
    <name type="scientific">Decorospora gaudefroyi</name>
    <dbReference type="NCBI Taxonomy" id="184978"/>
    <lineage>
        <taxon>Eukaryota</taxon>
        <taxon>Fungi</taxon>
        <taxon>Dikarya</taxon>
        <taxon>Ascomycota</taxon>
        <taxon>Pezizomycotina</taxon>
        <taxon>Dothideomycetes</taxon>
        <taxon>Pleosporomycetidae</taxon>
        <taxon>Pleosporales</taxon>
        <taxon>Pleosporineae</taxon>
        <taxon>Pleosporaceae</taxon>
        <taxon>Decorospora</taxon>
    </lineage>
</organism>
<dbReference type="GO" id="GO:0005684">
    <property type="term" value="C:U2-type spliceosomal complex"/>
    <property type="evidence" value="ECO:0007669"/>
    <property type="project" value="TreeGrafter"/>
</dbReference>
<dbReference type="GO" id="GO:0070274">
    <property type="term" value="C:RES complex"/>
    <property type="evidence" value="ECO:0007669"/>
    <property type="project" value="TreeGrafter"/>
</dbReference>
<feature type="region of interest" description="Disordered" evidence="2">
    <location>
        <begin position="119"/>
        <end position="186"/>
    </location>
</feature>
<feature type="compositionally biased region" description="Basic residues" evidence="2">
    <location>
        <begin position="68"/>
        <end position="78"/>
    </location>
</feature>
<dbReference type="EMBL" id="ML975266">
    <property type="protein sequence ID" value="KAF1837040.1"/>
    <property type="molecule type" value="Genomic_DNA"/>
</dbReference>
<dbReference type="PANTHER" id="PTHR31809">
    <property type="entry name" value="BUD13 HOMOLOG"/>
    <property type="match status" value="1"/>
</dbReference>
<dbReference type="GO" id="GO:0003723">
    <property type="term" value="F:RNA binding"/>
    <property type="evidence" value="ECO:0007669"/>
    <property type="project" value="TreeGrafter"/>
</dbReference>
<dbReference type="Pfam" id="PF09736">
    <property type="entry name" value="Bud13"/>
    <property type="match status" value="1"/>
</dbReference>
<keyword evidence="4" id="KW-1185">Reference proteome</keyword>